<feature type="domain" description="Citrate transporter-like" evidence="9">
    <location>
        <begin position="15"/>
        <end position="365"/>
    </location>
</feature>
<dbReference type="InterPro" id="IPR004680">
    <property type="entry name" value="Cit_transptr-like_dom"/>
</dbReference>
<dbReference type="KEGG" id="ock:EXM22_02290"/>
<dbReference type="PANTHER" id="PTHR43568">
    <property type="entry name" value="P PROTEIN"/>
    <property type="match status" value="1"/>
</dbReference>
<reference evidence="10 11" key="1">
    <citation type="submission" date="2019-02" db="EMBL/GenBank/DDBJ databases">
        <title>Complete Genome Sequence and Methylome Analysis of free living Spirochaetas.</title>
        <authorList>
            <person name="Fomenkov A."/>
            <person name="Dubinina G."/>
            <person name="Leshcheva N."/>
            <person name="Mikheeva N."/>
            <person name="Grabovich M."/>
            <person name="Vincze T."/>
            <person name="Roberts R.J."/>
        </authorList>
    </citation>
    <scope>NUCLEOTIDE SEQUENCE [LARGE SCALE GENOMIC DNA]</scope>
    <source>
        <strain evidence="10 11">K2</strain>
    </source>
</reference>
<keyword evidence="3" id="KW-0813">Transport</keyword>
<evidence type="ECO:0000256" key="1">
    <source>
        <dbReference type="ARBA" id="ARBA00004651"/>
    </source>
</evidence>
<dbReference type="AlphaFoldDB" id="A0A5C1QHX0"/>
<evidence type="ECO:0000313" key="11">
    <source>
        <dbReference type="Proteomes" id="UP000324209"/>
    </source>
</evidence>
<dbReference type="InterPro" id="IPR000802">
    <property type="entry name" value="Arsenical_pump_ArsB"/>
</dbReference>
<dbReference type="RefSeq" id="WP_149484960.1">
    <property type="nucleotide sequence ID" value="NZ_CP036150.1"/>
</dbReference>
<dbReference type="Proteomes" id="UP000324209">
    <property type="component" value="Chromosome"/>
</dbReference>
<evidence type="ECO:0000256" key="2">
    <source>
        <dbReference type="ARBA" id="ARBA00009843"/>
    </source>
</evidence>
<feature type="transmembrane region" description="Helical" evidence="8">
    <location>
        <begin position="90"/>
        <end position="108"/>
    </location>
</feature>
<organism evidence="10 11">
    <name type="scientific">Oceanispirochaeta crateris</name>
    <dbReference type="NCBI Taxonomy" id="2518645"/>
    <lineage>
        <taxon>Bacteria</taxon>
        <taxon>Pseudomonadati</taxon>
        <taxon>Spirochaetota</taxon>
        <taxon>Spirochaetia</taxon>
        <taxon>Spirochaetales</taxon>
        <taxon>Spirochaetaceae</taxon>
        <taxon>Oceanispirochaeta</taxon>
    </lineage>
</organism>
<comment type="similarity">
    <text evidence="2">Belongs to the CitM (TC 2.A.11) transporter family.</text>
</comment>
<dbReference type="PRINTS" id="PR00758">
    <property type="entry name" value="ARSENICPUMP"/>
</dbReference>
<keyword evidence="4" id="KW-1003">Cell membrane</keyword>
<dbReference type="Pfam" id="PF03600">
    <property type="entry name" value="CitMHS"/>
    <property type="match status" value="1"/>
</dbReference>
<keyword evidence="7 8" id="KW-0472">Membrane</keyword>
<keyword evidence="5 8" id="KW-0812">Transmembrane</keyword>
<name>A0A5C1QHX0_9SPIO</name>
<feature type="transmembrane region" description="Helical" evidence="8">
    <location>
        <begin position="358"/>
        <end position="382"/>
    </location>
</feature>
<feature type="transmembrane region" description="Helical" evidence="8">
    <location>
        <begin position="172"/>
        <end position="194"/>
    </location>
</feature>
<feature type="transmembrane region" description="Helical" evidence="8">
    <location>
        <begin position="135"/>
        <end position="152"/>
    </location>
</feature>
<accession>A0A5C1QHX0</accession>
<evidence type="ECO:0000259" key="9">
    <source>
        <dbReference type="Pfam" id="PF03600"/>
    </source>
</evidence>
<evidence type="ECO:0000256" key="3">
    <source>
        <dbReference type="ARBA" id="ARBA00022448"/>
    </source>
</evidence>
<evidence type="ECO:0000256" key="5">
    <source>
        <dbReference type="ARBA" id="ARBA00022692"/>
    </source>
</evidence>
<feature type="transmembrane region" description="Helical" evidence="8">
    <location>
        <begin position="53"/>
        <end position="69"/>
    </location>
</feature>
<feature type="transmembrane region" description="Helical" evidence="8">
    <location>
        <begin position="320"/>
        <end position="338"/>
    </location>
</feature>
<proteinExistence type="inferred from homology"/>
<dbReference type="InterPro" id="IPR051475">
    <property type="entry name" value="Diverse_Ion_Transporter"/>
</dbReference>
<feature type="transmembrane region" description="Helical" evidence="8">
    <location>
        <begin position="279"/>
        <end position="300"/>
    </location>
</feature>
<feature type="transmembrane region" description="Helical" evidence="8">
    <location>
        <begin position="28"/>
        <end position="47"/>
    </location>
</feature>
<dbReference type="GO" id="GO:0005886">
    <property type="term" value="C:plasma membrane"/>
    <property type="evidence" value="ECO:0007669"/>
    <property type="project" value="UniProtKB-SubCell"/>
</dbReference>
<evidence type="ECO:0000256" key="8">
    <source>
        <dbReference type="SAM" id="Phobius"/>
    </source>
</evidence>
<dbReference type="OrthoDB" id="9765532at2"/>
<feature type="transmembrane region" description="Helical" evidence="8">
    <location>
        <begin position="6"/>
        <end position="23"/>
    </location>
</feature>
<dbReference type="EMBL" id="CP036150">
    <property type="protein sequence ID" value="QEN06878.1"/>
    <property type="molecule type" value="Genomic_DNA"/>
</dbReference>
<keyword evidence="11" id="KW-1185">Reference proteome</keyword>
<keyword evidence="6 8" id="KW-1133">Transmembrane helix</keyword>
<comment type="subcellular location">
    <subcellularLocation>
        <location evidence="1">Cell membrane</location>
        <topology evidence="1">Multi-pass membrane protein</topology>
    </subcellularLocation>
</comment>
<evidence type="ECO:0000313" key="10">
    <source>
        <dbReference type="EMBL" id="QEN06878.1"/>
    </source>
</evidence>
<feature type="transmembrane region" description="Helical" evidence="8">
    <location>
        <begin position="402"/>
        <end position="420"/>
    </location>
</feature>
<evidence type="ECO:0000256" key="4">
    <source>
        <dbReference type="ARBA" id="ARBA00022475"/>
    </source>
</evidence>
<evidence type="ECO:0000256" key="6">
    <source>
        <dbReference type="ARBA" id="ARBA00022989"/>
    </source>
</evidence>
<protein>
    <recommendedName>
        <fullName evidence="9">Citrate transporter-like domain-containing protein</fullName>
    </recommendedName>
</protein>
<dbReference type="CDD" id="cd01116">
    <property type="entry name" value="P_permease"/>
    <property type="match status" value="1"/>
</dbReference>
<gene>
    <name evidence="10" type="ORF">EXM22_02290</name>
</gene>
<feature type="transmembrane region" description="Helical" evidence="8">
    <location>
        <begin position="222"/>
        <end position="242"/>
    </location>
</feature>
<dbReference type="PANTHER" id="PTHR43568:SF1">
    <property type="entry name" value="P PROTEIN"/>
    <property type="match status" value="1"/>
</dbReference>
<evidence type="ECO:0000256" key="7">
    <source>
        <dbReference type="ARBA" id="ARBA00023136"/>
    </source>
</evidence>
<sequence length="424" mass="46044">MIQLVLGVSFFILIFILISLEVINKTILALLGAVLFIALGILNEHMAYEEIDWNVIFLLIGMMVIVGITKKSGLFQYIAIKSAKAVHGDPVKILILFSIITAVLSALLDNVTTVLILTPVIILISVELGLNPIPFIISSALASNIGGMATLIGDPPNIMIGSAAGLGFTDFLVNLGPLALILMVMHACLILLFFKKDLNVSMERRARIMDFDENASIKDKTLLIKSLVVMFLVLLFFLLHGITGLEPSTIALGGAAVLMLIVGSEDVEEFFHEVEWSTIFFFIGLFIMVGGLVNLGVINFLAEKYLVLTKGDLFITSESIIWVSGFLSAFLDNIPYVATMIPLVERLSQDMGTNIDPVWWSLAIGACLGGNGTLIGASANVVSAGLSGRSGYKISFLEFTKYGMIIMICSLIVSSTYVYLRYLI</sequence>
<dbReference type="GO" id="GO:0015105">
    <property type="term" value="F:arsenite transmembrane transporter activity"/>
    <property type="evidence" value="ECO:0007669"/>
    <property type="project" value="InterPro"/>
</dbReference>